<dbReference type="AlphaFoldDB" id="A0A382U6Z5"/>
<dbReference type="EMBL" id="UINC01141602">
    <property type="protein sequence ID" value="SVD29438.1"/>
    <property type="molecule type" value="Genomic_DNA"/>
</dbReference>
<proteinExistence type="predicted"/>
<accession>A0A382U6Z5</accession>
<organism evidence="1">
    <name type="scientific">marine metagenome</name>
    <dbReference type="NCBI Taxonomy" id="408172"/>
    <lineage>
        <taxon>unclassified sequences</taxon>
        <taxon>metagenomes</taxon>
        <taxon>ecological metagenomes</taxon>
    </lineage>
</organism>
<reference evidence="1" key="1">
    <citation type="submission" date="2018-05" db="EMBL/GenBank/DDBJ databases">
        <authorList>
            <person name="Lanie J.A."/>
            <person name="Ng W.-L."/>
            <person name="Kazmierczak K.M."/>
            <person name="Andrzejewski T.M."/>
            <person name="Davidsen T.M."/>
            <person name="Wayne K.J."/>
            <person name="Tettelin H."/>
            <person name="Glass J.I."/>
            <person name="Rusch D."/>
            <person name="Podicherti R."/>
            <person name="Tsui H.-C.T."/>
            <person name="Winkler M.E."/>
        </authorList>
    </citation>
    <scope>NUCLEOTIDE SEQUENCE</scope>
</reference>
<feature type="non-terminal residue" evidence="1">
    <location>
        <position position="1"/>
    </location>
</feature>
<name>A0A382U6Z5_9ZZZZ</name>
<evidence type="ECO:0000313" key="1">
    <source>
        <dbReference type="EMBL" id="SVD29438.1"/>
    </source>
</evidence>
<protein>
    <submittedName>
        <fullName evidence="1">Uncharacterized protein</fullName>
    </submittedName>
</protein>
<sequence>TTWTDVTGATGTITPASASNRILILSQLTGTGSGTGNNRYTKLLRGATAISEYAPYTEAENWHESYQMMMFIDHPNTTSATTYKIQCKLYESAQWRVNFSSTNGLCFSLLEIDGT</sequence>
<gene>
    <name evidence="1" type="ORF">METZ01_LOCUS382292</name>
</gene>